<gene>
    <name evidence="1" type="ORF">RRF57_000737</name>
</gene>
<dbReference type="AlphaFoldDB" id="A0AAN7UG89"/>
<reference evidence="1 2" key="1">
    <citation type="submission" date="2023-10" db="EMBL/GenBank/DDBJ databases">
        <title>Draft genome sequence of Xylaria bambusicola isolate GMP-LS, the root and basal stem rot pathogen of sugarcane in Indonesia.</title>
        <authorList>
            <person name="Selvaraj P."/>
            <person name="Muralishankar V."/>
            <person name="Muruganantham S."/>
            <person name="Sp S."/>
            <person name="Haryani S."/>
            <person name="Lau K.J.X."/>
            <person name="Naqvi N.I."/>
        </authorList>
    </citation>
    <scope>NUCLEOTIDE SEQUENCE [LARGE SCALE GENOMIC DNA]</scope>
    <source>
        <strain evidence="1">GMP-LS</strain>
    </source>
</reference>
<comment type="caution">
    <text evidence="1">The sequence shown here is derived from an EMBL/GenBank/DDBJ whole genome shotgun (WGS) entry which is preliminary data.</text>
</comment>
<protein>
    <submittedName>
        <fullName evidence="1">Uncharacterized protein</fullName>
    </submittedName>
</protein>
<evidence type="ECO:0000313" key="1">
    <source>
        <dbReference type="EMBL" id="KAK5625021.1"/>
    </source>
</evidence>
<sequence length="299" mass="34316">MQTQSQQDVSLSLPNRILGHWEPSLALDETEYTDCGEEKLWAHDQNFYRLDNTKWGRVLAESKEIVYQHECSVGKNHPETLKSLLWLLTVQVLLRQEKEAKDMLEKGLLRLRLASIRKERFIESLNLEQKFALAVSDLGGKCGVKALEILREISYAIEDLSEEERSILQKSIDLPKDSNDSEITNLFLKVSERKLRWEAGLQSNIELAVAKQSYSEAAEYQADLVSMLASLSKRDDRQVLDAQIRLADFHLLSPRTRENKEGLRIILDELITKHPKTLTPGQITEIDRARAMMNGKTCR</sequence>
<dbReference type="Proteomes" id="UP001305414">
    <property type="component" value="Unassembled WGS sequence"/>
</dbReference>
<organism evidence="1 2">
    <name type="scientific">Xylaria bambusicola</name>
    <dbReference type="NCBI Taxonomy" id="326684"/>
    <lineage>
        <taxon>Eukaryota</taxon>
        <taxon>Fungi</taxon>
        <taxon>Dikarya</taxon>
        <taxon>Ascomycota</taxon>
        <taxon>Pezizomycotina</taxon>
        <taxon>Sordariomycetes</taxon>
        <taxon>Xylariomycetidae</taxon>
        <taxon>Xylariales</taxon>
        <taxon>Xylariaceae</taxon>
        <taxon>Xylaria</taxon>
    </lineage>
</organism>
<proteinExistence type="predicted"/>
<keyword evidence="2" id="KW-1185">Reference proteome</keyword>
<accession>A0AAN7UG89</accession>
<evidence type="ECO:0000313" key="2">
    <source>
        <dbReference type="Proteomes" id="UP001305414"/>
    </source>
</evidence>
<name>A0AAN7UG89_9PEZI</name>
<dbReference type="EMBL" id="JAWHQM010000002">
    <property type="protein sequence ID" value="KAK5625021.1"/>
    <property type="molecule type" value="Genomic_DNA"/>
</dbReference>